<dbReference type="Proteomes" id="UP000887574">
    <property type="component" value="Unplaced"/>
</dbReference>
<accession>A0A915DSD2</accession>
<sequence>MEIFLARVASDKSISRAYYIVCREPEWSVPWRGAPNRDAIAQIKRPVQEIVEIVYDMVPHPEISFDYNALISEIDRDLMVLSFSDQHTVWIGEAPLSTMHQRFPYRRRFHYSNAPHYCDDDAWIEEDGIYQLGPRHGLILRLKEGLPQTDQEFGRGLKMVK</sequence>
<name>A0A915DSD2_9BILA</name>
<evidence type="ECO:0000313" key="1">
    <source>
        <dbReference type="Proteomes" id="UP000887574"/>
    </source>
</evidence>
<proteinExistence type="predicted"/>
<dbReference type="AlphaFoldDB" id="A0A915DSD2"/>
<protein>
    <submittedName>
        <fullName evidence="2">Uncharacterized protein</fullName>
    </submittedName>
</protein>
<keyword evidence="1" id="KW-1185">Reference proteome</keyword>
<reference evidence="2" key="1">
    <citation type="submission" date="2022-11" db="UniProtKB">
        <authorList>
            <consortium name="WormBaseParasite"/>
        </authorList>
    </citation>
    <scope>IDENTIFICATION</scope>
</reference>
<organism evidence="1 2">
    <name type="scientific">Ditylenchus dipsaci</name>
    <dbReference type="NCBI Taxonomy" id="166011"/>
    <lineage>
        <taxon>Eukaryota</taxon>
        <taxon>Metazoa</taxon>
        <taxon>Ecdysozoa</taxon>
        <taxon>Nematoda</taxon>
        <taxon>Chromadorea</taxon>
        <taxon>Rhabditida</taxon>
        <taxon>Tylenchina</taxon>
        <taxon>Tylenchomorpha</taxon>
        <taxon>Sphaerularioidea</taxon>
        <taxon>Anguinidae</taxon>
        <taxon>Anguininae</taxon>
        <taxon>Ditylenchus</taxon>
    </lineage>
</organism>
<dbReference type="WBParaSite" id="jg22640">
    <property type="protein sequence ID" value="jg22640"/>
    <property type="gene ID" value="jg22640"/>
</dbReference>
<evidence type="ECO:0000313" key="2">
    <source>
        <dbReference type="WBParaSite" id="jg22640"/>
    </source>
</evidence>